<evidence type="ECO:0000256" key="6">
    <source>
        <dbReference type="ARBA" id="ARBA00023242"/>
    </source>
</evidence>
<dbReference type="SMART" id="SM00386">
    <property type="entry name" value="HAT"/>
    <property type="match status" value="6"/>
</dbReference>
<dbReference type="GO" id="GO:0071007">
    <property type="term" value="C:U2-type catalytic step 2 spliceosome"/>
    <property type="evidence" value="ECO:0007669"/>
    <property type="project" value="TreeGrafter"/>
</dbReference>
<dbReference type="InterPro" id="IPR045075">
    <property type="entry name" value="Syf1-like"/>
</dbReference>
<comment type="similarity">
    <text evidence="2">Belongs to the crooked-neck family.</text>
</comment>
<reference evidence="7" key="1">
    <citation type="journal article" date="2012" name="Proc. Natl. Acad. Sci. U.S.A.">
        <title>Antigenic diversity is generated by distinct evolutionary mechanisms in African trypanosome species.</title>
        <authorList>
            <person name="Jackson A.P."/>
            <person name="Berry A."/>
            <person name="Aslett M."/>
            <person name="Allison H.C."/>
            <person name="Burton P."/>
            <person name="Vavrova-Anderson J."/>
            <person name="Brown R."/>
            <person name="Browne H."/>
            <person name="Corton N."/>
            <person name="Hauser H."/>
            <person name="Gamble J."/>
            <person name="Gilderthorp R."/>
            <person name="Marcello L."/>
            <person name="McQuillan J."/>
            <person name="Otto T.D."/>
            <person name="Quail M.A."/>
            <person name="Sanders M.J."/>
            <person name="van Tonder A."/>
            <person name="Ginger M.L."/>
            <person name="Field M.C."/>
            <person name="Barry J.D."/>
            <person name="Hertz-Fowler C."/>
            <person name="Berriman M."/>
        </authorList>
    </citation>
    <scope>NUCLEOTIDE SEQUENCE</scope>
    <source>
        <strain evidence="7">IL3000</strain>
    </source>
</reference>
<dbReference type="PANTHER" id="PTHR11246">
    <property type="entry name" value="PRE-MRNA SPLICING FACTOR"/>
    <property type="match status" value="1"/>
</dbReference>
<keyword evidence="3" id="KW-0507">mRNA processing</keyword>
<evidence type="ECO:0000313" key="7">
    <source>
        <dbReference type="EMBL" id="CCC94093.1"/>
    </source>
</evidence>
<protein>
    <submittedName>
        <fullName evidence="7">Uncharacterized protein TCIL3000_10_8690</fullName>
    </submittedName>
</protein>
<sequence length="595" mass="67269">MDNKPRSSQCSWELFALFEAQQQQTEACRDILRRYVEAYGSVECWLFYGNTELSVFKDADRAALVYETAMKSLPSEYVNGMKDIRIPLARADALVAAGRYDEAREFYHSLLKECTSVNALDDIFTAYKRFERLHGKSENHEAVASLIARAMYQQRIVRNPCDLDAHVSLFLILRETARGGGVSDKGDGFAAVNSEALWGEALQCLSSAVNVHVDVGTDTISAQKHAVVVMAFARLAEACGDVTSARAGLAECIRRFPFKLASCPRLWIEASSLEERHRDFAQARKLLGASLNISACPELFDAALQLEKNACTSGEVTPEDCVNRSRAIYQSAIKQFPHDLSLWEGYAKMEEQEEQFCRSDALRSACIRSFTVAARALASMTDRYEMLGKVDQVWAKRLALKRRLLRSAKKKLDGSTGETNAVVEEISSSIKNLYRELLDSVWDEYKYEALCWWKKIVATTGVLSPPPPRLPEALSPPIARWTEAVSAVTSFIVTPTQYDSCCDPSSAEWMRTIFRDRFERERPELLRELGGLDDNASFEAIQQSKRWVEFLLSPNGTEWRRFEATYGTPETLEASKEYMQPTVRRTRLFRQKRAS</sequence>
<keyword evidence="5" id="KW-0508">mRNA splicing</keyword>
<dbReference type="GO" id="GO:0071011">
    <property type="term" value="C:precatalytic spliceosome"/>
    <property type="evidence" value="ECO:0007669"/>
    <property type="project" value="TreeGrafter"/>
</dbReference>
<dbReference type="InterPro" id="IPR011990">
    <property type="entry name" value="TPR-like_helical_dom_sf"/>
</dbReference>
<dbReference type="SUPFAM" id="SSF48452">
    <property type="entry name" value="TPR-like"/>
    <property type="match status" value="2"/>
</dbReference>
<evidence type="ECO:0000256" key="4">
    <source>
        <dbReference type="ARBA" id="ARBA00022737"/>
    </source>
</evidence>
<dbReference type="GO" id="GO:0000974">
    <property type="term" value="C:Prp19 complex"/>
    <property type="evidence" value="ECO:0007669"/>
    <property type="project" value="TreeGrafter"/>
</dbReference>
<evidence type="ECO:0000256" key="5">
    <source>
        <dbReference type="ARBA" id="ARBA00023187"/>
    </source>
</evidence>
<evidence type="ECO:0000256" key="2">
    <source>
        <dbReference type="ARBA" id="ARBA00008644"/>
    </source>
</evidence>
<dbReference type="EMBL" id="HE575323">
    <property type="protein sequence ID" value="CCC94093.1"/>
    <property type="molecule type" value="Genomic_DNA"/>
</dbReference>
<gene>
    <name evidence="7" type="ORF">TCIL3000_10_8690</name>
</gene>
<dbReference type="GO" id="GO:0000245">
    <property type="term" value="P:spliceosomal complex assembly"/>
    <property type="evidence" value="ECO:0007669"/>
    <property type="project" value="TreeGrafter"/>
</dbReference>
<proteinExistence type="inferred from homology"/>
<comment type="subcellular location">
    <subcellularLocation>
        <location evidence="1">Nucleus</location>
    </subcellularLocation>
</comment>
<evidence type="ECO:0000256" key="3">
    <source>
        <dbReference type="ARBA" id="ARBA00022664"/>
    </source>
</evidence>
<dbReference type="GO" id="GO:0071014">
    <property type="term" value="C:post-mRNA release spliceosomal complex"/>
    <property type="evidence" value="ECO:0007669"/>
    <property type="project" value="TreeGrafter"/>
</dbReference>
<evidence type="ECO:0000256" key="1">
    <source>
        <dbReference type="ARBA" id="ARBA00004123"/>
    </source>
</evidence>
<dbReference type="PANTHER" id="PTHR11246:SF3">
    <property type="entry name" value="CROOKED NECK-LIKE PROTEIN 1"/>
    <property type="match status" value="1"/>
</dbReference>
<accession>G0UXH6</accession>
<keyword evidence="6" id="KW-0539">Nucleus</keyword>
<organism evidence="7">
    <name type="scientific">Trypanosoma congolense (strain IL3000)</name>
    <dbReference type="NCBI Taxonomy" id="1068625"/>
    <lineage>
        <taxon>Eukaryota</taxon>
        <taxon>Discoba</taxon>
        <taxon>Euglenozoa</taxon>
        <taxon>Kinetoplastea</taxon>
        <taxon>Metakinetoplastina</taxon>
        <taxon>Trypanosomatida</taxon>
        <taxon>Trypanosomatidae</taxon>
        <taxon>Trypanosoma</taxon>
        <taxon>Nannomonas</taxon>
    </lineage>
</organism>
<dbReference type="Gene3D" id="1.25.40.10">
    <property type="entry name" value="Tetratricopeptide repeat domain"/>
    <property type="match status" value="2"/>
</dbReference>
<dbReference type="InterPro" id="IPR003107">
    <property type="entry name" value="HAT"/>
</dbReference>
<dbReference type="VEuPathDB" id="TriTrypDB:TcIL3000_10_8690"/>
<keyword evidence="4" id="KW-0677">Repeat</keyword>
<name>G0UXH6_TRYCI</name>
<dbReference type="AlphaFoldDB" id="G0UXH6"/>